<dbReference type="EnsemblPlants" id="evm.model.05.110">
    <property type="protein sequence ID" value="cds.evm.model.05.110"/>
    <property type="gene ID" value="evm.TU.05.110"/>
</dbReference>
<sequence>MAELPISYQPCPTLDKINPKTTVTGYPVRKKSSSTTTDPELLTCSKWLIVLFFLCLLLSTVYVCYLLFILSSSNPEISVISSSVATVVAYNVSTNYYLVDDLKVGFQAKNLAKKDMVYKNISLFVYHRHKKFSGSVMLTPTLFEEKSGENKTIWTTLRMRLPIDDWIGSKSDNKSSTRDDDYVVVGVLDLEFRFQGWIMNKGLPYVVHTTETCNYMLEVLMIQKRVKDMAVVFDFMQKNKVHRALNTYLVVYKGLYLKGEIQQAPIAMNVM</sequence>
<organism evidence="2 3">
    <name type="scientific">Cannabis sativa</name>
    <name type="common">Hemp</name>
    <name type="synonym">Marijuana</name>
    <dbReference type="NCBI Taxonomy" id="3483"/>
    <lineage>
        <taxon>Eukaryota</taxon>
        <taxon>Viridiplantae</taxon>
        <taxon>Streptophyta</taxon>
        <taxon>Embryophyta</taxon>
        <taxon>Tracheophyta</taxon>
        <taxon>Spermatophyta</taxon>
        <taxon>Magnoliopsida</taxon>
        <taxon>eudicotyledons</taxon>
        <taxon>Gunneridae</taxon>
        <taxon>Pentapetalae</taxon>
        <taxon>rosids</taxon>
        <taxon>fabids</taxon>
        <taxon>Rosales</taxon>
        <taxon>Cannabaceae</taxon>
        <taxon>Cannabis</taxon>
    </lineage>
</organism>
<dbReference type="AlphaFoldDB" id="A0A803PK07"/>
<reference evidence="2" key="1">
    <citation type="submission" date="2018-11" db="EMBL/GenBank/DDBJ databases">
        <authorList>
            <person name="Grassa J C."/>
        </authorList>
    </citation>
    <scope>NUCLEOTIDE SEQUENCE [LARGE SCALE GENOMIC DNA]</scope>
</reference>
<keyword evidence="3" id="KW-1185">Reference proteome</keyword>
<accession>A0A803PK07</accession>
<dbReference type="EMBL" id="UZAU01000409">
    <property type="status" value="NOT_ANNOTATED_CDS"/>
    <property type="molecule type" value="Genomic_DNA"/>
</dbReference>
<feature type="transmembrane region" description="Helical" evidence="1">
    <location>
        <begin position="47"/>
        <end position="70"/>
    </location>
</feature>
<dbReference type="Proteomes" id="UP000596661">
    <property type="component" value="Chromosome 5"/>
</dbReference>
<keyword evidence="1" id="KW-0812">Transmembrane</keyword>
<reference evidence="2" key="2">
    <citation type="submission" date="2021-03" db="UniProtKB">
        <authorList>
            <consortium name="EnsemblPlants"/>
        </authorList>
    </citation>
    <scope>IDENTIFICATION</scope>
</reference>
<keyword evidence="1" id="KW-0472">Membrane</keyword>
<name>A0A803PK07_CANSA</name>
<evidence type="ECO:0000313" key="2">
    <source>
        <dbReference type="EnsemblPlants" id="cds.evm.model.05.110"/>
    </source>
</evidence>
<evidence type="ECO:0000256" key="1">
    <source>
        <dbReference type="SAM" id="Phobius"/>
    </source>
</evidence>
<keyword evidence="1" id="KW-1133">Transmembrane helix</keyword>
<evidence type="ECO:0000313" key="3">
    <source>
        <dbReference type="Proteomes" id="UP000596661"/>
    </source>
</evidence>
<protein>
    <submittedName>
        <fullName evidence="2">Uncharacterized protein</fullName>
    </submittedName>
</protein>
<proteinExistence type="predicted"/>
<dbReference type="Gramene" id="evm.model.05.110">
    <property type="protein sequence ID" value="cds.evm.model.05.110"/>
    <property type="gene ID" value="evm.TU.05.110"/>
</dbReference>